<dbReference type="HOGENOM" id="CLU_2590721_0_0_1"/>
<reference evidence="2" key="2">
    <citation type="submission" date="2015-01" db="EMBL/GenBank/DDBJ databases">
        <title>Evolutionary Origins and Diversification of the Mycorrhizal Mutualists.</title>
        <authorList>
            <consortium name="DOE Joint Genome Institute"/>
            <consortium name="Mycorrhizal Genomics Consortium"/>
            <person name="Kohler A."/>
            <person name="Kuo A."/>
            <person name="Nagy L.G."/>
            <person name="Floudas D."/>
            <person name="Copeland A."/>
            <person name="Barry K.W."/>
            <person name="Cichocki N."/>
            <person name="Veneault-Fourrey C."/>
            <person name="LaButti K."/>
            <person name="Lindquist E.A."/>
            <person name="Lipzen A."/>
            <person name="Lundell T."/>
            <person name="Morin E."/>
            <person name="Murat C."/>
            <person name="Riley R."/>
            <person name="Ohm R."/>
            <person name="Sun H."/>
            <person name="Tunlid A."/>
            <person name="Henrissat B."/>
            <person name="Grigoriev I.V."/>
            <person name="Hibbett D.S."/>
            <person name="Martin F."/>
        </authorList>
    </citation>
    <scope>NUCLEOTIDE SEQUENCE [LARGE SCALE GENOMIC DNA]</scope>
    <source>
        <strain evidence="2">Marx 270</strain>
    </source>
</reference>
<dbReference type="AlphaFoldDB" id="A0A0C3P4P1"/>
<evidence type="ECO:0000313" key="1">
    <source>
        <dbReference type="EMBL" id="KIO02401.1"/>
    </source>
</evidence>
<reference evidence="1 2" key="1">
    <citation type="submission" date="2014-04" db="EMBL/GenBank/DDBJ databases">
        <authorList>
            <consortium name="DOE Joint Genome Institute"/>
            <person name="Kuo A."/>
            <person name="Kohler A."/>
            <person name="Costa M.D."/>
            <person name="Nagy L.G."/>
            <person name="Floudas D."/>
            <person name="Copeland A."/>
            <person name="Barry K.W."/>
            <person name="Cichocki N."/>
            <person name="Veneault-Fourrey C."/>
            <person name="LaButti K."/>
            <person name="Lindquist E.A."/>
            <person name="Lipzen A."/>
            <person name="Lundell T."/>
            <person name="Morin E."/>
            <person name="Murat C."/>
            <person name="Sun H."/>
            <person name="Tunlid A."/>
            <person name="Henrissat B."/>
            <person name="Grigoriev I.V."/>
            <person name="Hibbett D.S."/>
            <person name="Martin F."/>
            <person name="Nordberg H.P."/>
            <person name="Cantor M.N."/>
            <person name="Hua S.X."/>
        </authorList>
    </citation>
    <scope>NUCLEOTIDE SEQUENCE [LARGE SCALE GENOMIC DNA]</scope>
    <source>
        <strain evidence="1 2">Marx 270</strain>
    </source>
</reference>
<name>A0A0C3P4P1_PISTI</name>
<gene>
    <name evidence="1" type="ORF">M404DRAFT_1002426</name>
</gene>
<keyword evidence="2" id="KW-1185">Reference proteome</keyword>
<dbReference type="InParanoid" id="A0A0C3P4P1"/>
<protein>
    <submittedName>
        <fullName evidence="1">Uncharacterized protein</fullName>
    </submittedName>
</protein>
<dbReference type="Proteomes" id="UP000054217">
    <property type="component" value="Unassembled WGS sequence"/>
</dbReference>
<organism evidence="1 2">
    <name type="scientific">Pisolithus tinctorius Marx 270</name>
    <dbReference type="NCBI Taxonomy" id="870435"/>
    <lineage>
        <taxon>Eukaryota</taxon>
        <taxon>Fungi</taxon>
        <taxon>Dikarya</taxon>
        <taxon>Basidiomycota</taxon>
        <taxon>Agaricomycotina</taxon>
        <taxon>Agaricomycetes</taxon>
        <taxon>Agaricomycetidae</taxon>
        <taxon>Boletales</taxon>
        <taxon>Sclerodermatineae</taxon>
        <taxon>Pisolithaceae</taxon>
        <taxon>Pisolithus</taxon>
    </lineage>
</organism>
<dbReference type="EMBL" id="KN831982">
    <property type="protein sequence ID" value="KIO02401.1"/>
    <property type="molecule type" value="Genomic_DNA"/>
</dbReference>
<proteinExistence type="predicted"/>
<accession>A0A0C3P4P1</accession>
<evidence type="ECO:0000313" key="2">
    <source>
        <dbReference type="Proteomes" id="UP000054217"/>
    </source>
</evidence>
<sequence length="80" mass="9052">MVEVVDPNCALLPRHGYQYRSLDASQLVTDETLTILVSGFVLRCVRRREAVAKFPPNYCIGIDDPVKGKKRVTMRHCNSC</sequence>